<sequence>MAWSTKCTVRTFLYISNKKEATEEIQKYLNLYKNIHDDIENLKDDNDEEIINNAYERIQNLYEEISSMVKRAEVGKKTTSSSTVHYLHRDIIARKPQIINQLEKVALSISRQLIRGLTNKLDSVLKTSEESG</sequence>
<accession>A0A8X6J089</accession>
<keyword evidence="3" id="KW-1185">Reference proteome</keyword>
<proteinExistence type="predicted"/>
<gene>
    <name evidence="2" type="ORF">NPIL_608501</name>
</gene>
<name>A0A8X6J089_NEPPI</name>
<organism evidence="2 3">
    <name type="scientific">Nephila pilipes</name>
    <name type="common">Giant wood spider</name>
    <name type="synonym">Nephila maculata</name>
    <dbReference type="NCBI Taxonomy" id="299642"/>
    <lineage>
        <taxon>Eukaryota</taxon>
        <taxon>Metazoa</taxon>
        <taxon>Ecdysozoa</taxon>
        <taxon>Arthropoda</taxon>
        <taxon>Chelicerata</taxon>
        <taxon>Arachnida</taxon>
        <taxon>Araneae</taxon>
        <taxon>Araneomorphae</taxon>
        <taxon>Entelegynae</taxon>
        <taxon>Araneoidea</taxon>
        <taxon>Nephilidae</taxon>
        <taxon>Nephila</taxon>
    </lineage>
</organism>
<evidence type="ECO:0000256" key="1">
    <source>
        <dbReference type="SAM" id="Coils"/>
    </source>
</evidence>
<reference evidence="2" key="1">
    <citation type="submission" date="2020-08" db="EMBL/GenBank/DDBJ databases">
        <title>Multicomponent nature underlies the extraordinary mechanical properties of spider dragline silk.</title>
        <authorList>
            <person name="Kono N."/>
            <person name="Nakamura H."/>
            <person name="Mori M."/>
            <person name="Yoshida Y."/>
            <person name="Ohtoshi R."/>
            <person name="Malay A.D."/>
            <person name="Moran D.A.P."/>
            <person name="Tomita M."/>
            <person name="Numata K."/>
            <person name="Arakawa K."/>
        </authorList>
    </citation>
    <scope>NUCLEOTIDE SEQUENCE</scope>
</reference>
<keyword evidence="1" id="KW-0175">Coiled coil</keyword>
<dbReference type="EMBL" id="BMAW01000086">
    <property type="protein sequence ID" value="GFS67292.1"/>
    <property type="molecule type" value="Genomic_DNA"/>
</dbReference>
<dbReference type="Proteomes" id="UP000887013">
    <property type="component" value="Unassembled WGS sequence"/>
</dbReference>
<protein>
    <submittedName>
        <fullName evidence="2">Uncharacterized protein</fullName>
    </submittedName>
</protein>
<feature type="coiled-coil region" evidence="1">
    <location>
        <begin position="18"/>
        <end position="71"/>
    </location>
</feature>
<comment type="caution">
    <text evidence="2">The sequence shown here is derived from an EMBL/GenBank/DDBJ whole genome shotgun (WGS) entry which is preliminary data.</text>
</comment>
<dbReference type="AlphaFoldDB" id="A0A8X6J089"/>
<dbReference type="OrthoDB" id="10544747at2759"/>
<evidence type="ECO:0000313" key="2">
    <source>
        <dbReference type="EMBL" id="GFS67292.1"/>
    </source>
</evidence>
<evidence type="ECO:0000313" key="3">
    <source>
        <dbReference type="Proteomes" id="UP000887013"/>
    </source>
</evidence>